<protein>
    <submittedName>
        <fullName evidence="3">Putative tricarboxylic transport membrane protein</fullName>
    </submittedName>
</protein>
<keyword evidence="1" id="KW-0812">Transmembrane</keyword>
<dbReference type="PANTHER" id="PTHR35342">
    <property type="entry name" value="TRICARBOXYLIC TRANSPORT PROTEIN"/>
    <property type="match status" value="1"/>
</dbReference>
<feature type="transmembrane region" description="Helical" evidence="1">
    <location>
        <begin position="20"/>
        <end position="38"/>
    </location>
</feature>
<dbReference type="AlphaFoldDB" id="A0A1W1VKZ3"/>
<dbReference type="InterPro" id="IPR002823">
    <property type="entry name" value="DUF112_TM"/>
</dbReference>
<evidence type="ECO:0000313" key="3">
    <source>
        <dbReference type="EMBL" id="SMB93634.1"/>
    </source>
</evidence>
<dbReference type="Proteomes" id="UP000192569">
    <property type="component" value="Chromosome I"/>
</dbReference>
<evidence type="ECO:0000259" key="2">
    <source>
        <dbReference type="Pfam" id="PF01970"/>
    </source>
</evidence>
<sequence length="504" mass="53026">MASLFLTVLLKMLTLKNLSVMVLGILAGLLVGALPGFQANMGLALLLPLTYALEPDTALIMLVSLFAAAIYGGSITAILFHTPGTTASAATAIEGFELTKQGKAATALRIATWCSAIGGLVGAFLLLFISPPLSLISLKFGPPEYFLIAVFGLITIASIASGPLLVKGLIAGAAGLLLGTVGMDLDSGYPRFTFGFFPLHSGIPFVPAVIGLFALSQVLLMVEEGSTRIVSEVAIEEKWKFFPTLAELREVKNAILRALGIGLVIGILPGAGADVAAWVSYHEAKRISKHPEKFGHGALDGIAAAEVAKNTECGGAMIPLLTLGIPGSTSAAILLGALIMHGLVPGRELFTKYGEITYTVILGFIFANFWMAVIGMAVSRYIAKLTSLNTGILAPLIITLTVVGSYALGNSMYDVWVMVIFGLLGYLMRKHGFHPAAMALGLILGPMAEKGFRQSLILSQGSLAAYYFTRPISVILIILIVATLVAPFLMSRRTSKVNPSAEDS</sequence>
<keyword evidence="1" id="KW-1133">Transmembrane helix</keyword>
<feature type="transmembrane region" description="Helical" evidence="1">
    <location>
        <begin position="320"/>
        <end position="344"/>
    </location>
</feature>
<dbReference type="EMBL" id="LT838272">
    <property type="protein sequence ID" value="SMB93634.1"/>
    <property type="molecule type" value="Genomic_DNA"/>
</dbReference>
<keyword evidence="4" id="KW-1185">Reference proteome</keyword>
<feature type="transmembrane region" description="Helical" evidence="1">
    <location>
        <begin position="356"/>
        <end position="378"/>
    </location>
</feature>
<gene>
    <name evidence="3" type="ORF">SAMN00808754_0889</name>
</gene>
<accession>A0A1W1VKZ3</accession>
<keyword evidence="1" id="KW-0472">Membrane</keyword>
<feature type="transmembrane region" description="Helical" evidence="1">
    <location>
        <begin position="199"/>
        <end position="222"/>
    </location>
</feature>
<name>A0A1W1VKZ3_9FIRM</name>
<dbReference type="RefSeq" id="WP_084664388.1">
    <property type="nucleotide sequence ID" value="NZ_LT838272.1"/>
</dbReference>
<feature type="transmembrane region" description="Helical" evidence="1">
    <location>
        <begin position="390"/>
        <end position="407"/>
    </location>
</feature>
<feature type="transmembrane region" description="Helical" evidence="1">
    <location>
        <begin position="58"/>
        <end position="80"/>
    </location>
</feature>
<dbReference type="Pfam" id="PF01970">
    <property type="entry name" value="TctA"/>
    <property type="match status" value="1"/>
</dbReference>
<proteinExistence type="predicted"/>
<feature type="domain" description="DUF112" evidence="2">
    <location>
        <begin position="18"/>
        <end position="438"/>
    </location>
</feature>
<dbReference type="OrthoDB" id="9781349at2"/>
<evidence type="ECO:0000313" key="4">
    <source>
        <dbReference type="Proteomes" id="UP000192569"/>
    </source>
</evidence>
<feature type="transmembrane region" description="Helical" evidence="1">
    <location>
        <begin position="145"/>
        <end position="178"/>
    </location>
</feature>
<dbReference type="STRING" id="698762.SAMN00808754_0889"/>
<dbReference type="PANTHER" id="PTHR35342:SF5">
    <property type="entry name" value="TRICARBOXYLIC TRANSPORT PROTEIN"/>
    <property type="match status" value="1"/>
</dbReference>
<evidence type="ECO:0000256" key="1">
    <source>
        <dbReference type="SAM" id="Phobius"/>
    </source>
</evidence>
<reference evidence="3 4" key="1">
    <citation type="submission" date="2017-04" db="EMBL/GenBank/DDBJ databases">
        <authorList>
            <person name="Afonso C.L."/>
            <person name="Miller P.J."/>
            <person name="Scott M.A."/>
            <person name="Spackman E."/>
            <person name="Goraichik I."/>
            <person name="Dimitrov K.M."/>
            <person name="Suarez D.L."/>
            <person name="Swayne D.E."/>
        </authorList>
    </citation>
    <scope>NUCLEOTIDE SEQUENCE [LARGE SCALE GENOMIC DNA]</scope>
    <source>
        <strain evidence="3 4">ToBE</strain>
    </source>
</reference>
<feature type="transmembrane region" description="Helical" evidence="1">
    <location>
        <begin position="254"/>
        <end position="279"/>
    </location>
</feature>
<organism evidence="3 4">
    <name type="scientific">Thermanaeromonas toyohensis ToBE</name>
    <dbReference type="NCBI Taxonomy" id="698762"/>
    <lineage>
        <taxon>Bacteria</taxon>
        <taxon>Bacillati</taxon>
        <taxon>Bacillota</taxon>
        <taxon>Clostridia</taxon>
        <taxon>Neomoorellales</taxon>
        <taxon>Neomoorellaceae</taxon>
        <taxon>Thermanaeromonas</taxon>
    </lineage>
</organism>
<feature type="transmembrane region" description="Helical" evidence="1">
    <location>
        <begin position="472"/>
        <end position="490"/>
    </location>
</feature>
<feature type="transmembrane region" description="Helical" evidence="1">
    <location>
        <begin position="110"/>
        <end position="133"/>
    </location>
</feature>